<sequence>MLFFKFILISLFIFIYSEILCNLIIHPSLADFFVENFRDNIYISSNNVINKKLSSPYCSSCDRLDCHNINIEDDQNENEKKITKKKERCDEEDQIKYIYLHTNPFYTTIKEEIINKDKKEKGNNKKYNIFYKFFHFLLDTFSFFTKTDSQIKNSKKFYSSYFIDKSKTNILSNSNNLTNNNNKYKIKGLYLGENLGDIRNLSFLSPLSLAIDEINFNQIFKHAWDNSYSNYIFLKSSNSYIDKKSNDIEKHNLIKEKNYIFEENYENIDKKKDNKEGKHIYDRQDEYENNNDNNDDINFNNSFYFINNNNLLLKYIMRSNEDSEYLKILKKIENEISLNTSSIILKKLNIGMQNNFDEVFKNNKNLNVGICTREKKKKSFLQIIKNNLKSQTLNRLLFKKKKKKKNTNYTFGCVFFHSIENSELIFDLKKAINSNDNNSQYDNNSHINYNGEFNKNHEKDNLLYMNKKDNESIKVSDNIIYKEWKKLNSNKSKLFMLSTNVLSNLKKYKDYNYSKNIYKLQIDYNGICKNVVFIYKYHKKMLLNFLFQLDVCYNNNYINKNILFNYLNTNIRANFILKGVWNYGILKNIINIKSYNDTLKNNNNNYNENVINKYNDDYLKKIYFNENFYIYNDLYDLKSFENQKGKIIDDNLNFNEKGKIYLNEQVLHSRIRAHERFKRMKLLNIENNTPQEKEEYAFLINKIIKENNYILLLSKKGIIEFETPVVLTELFIGIHSNPLYKLLCKKKNISKMSPDINLIYNENNKSDYLNKYIKINCSHNKPHFIYIFFNFFLNDNKKYNLKLEIQIDYFKKFKNSEDFPFQYLNVLNYLKNNINYYRINRIEIEYSFFPFLQKDEFFDHSTLPFYISINNMIINQSKKVYNYVPIFYTSKINFLQVISRNAKNKIKKKSSEIKDMKNIKKDNKSYIFEEKINKENYQNEEKSEKKNELYSTNFLKLFHIEKSEEKQHNPIFNNKNNNNKKNSINFNSFSIFTSISEKIFMKHLTQYICTSSKCIYEKDTMDFLLNNLRKKYKQKKKNLNNKRVENLYIHNHLNFSFEPILINPFFELKNNIKEEKLSEIQNEYFNFLKTDLSKYLKEDTKNIVAYNMKNLYTFEFINKKYVIPPYNKGIFINFEIKNDKIFYDPFNNFSYINQELKENFYNDTRKVFDTIYIYSALLPAESDLFDFNYLTKNKLTLKRIQSKNAKTMFKNVIPFTRYEDFYDFNQEYSQKIFDFNILDFKDNSFNNEIIELTIDENLYKTKIIDFIQNKLKKALQLNSEEKKT</sequence>
<dbReference type="OMA" id="PLNVMTL"/>
<dbReference type="RefSeq" id="XP_028525944.1">
    <property type="nucleotide sequence ID" value="XM_028670732.1"/>
</dbReference>
<dbReference type="Proteomes" id="UP000220797">
    <property type="component" value="Unassembled WGS sequence"/>
</dbReference>
<dbReference type="OrthoDB" id="378074at2759"/>
<organism evidence="1 2">
    <name type="scientific">Plasmodium gallinaceum</name>
    <dbReference type="NCBI Taxonomy" id="5849"/>
    <lineage>
        <taxon>Eukaryota</taxon>
        <taxon>Sar</taxon>
        <taxon>Alveolata</taxon>
        <taxon>Apicomplexa</taxon>
        <taxon>Aconoidasida</taxon>
        <taxon>Haemosporida</taxon>
        <taxon>Plasmodiidae</taxon>
        <taxon>Plasmodium</taxon>
        <taxon>Plasmodium (Haemamoeba)</taxon>
    </lineage>
</organism>
<evidence type="ECO:0000313" key="2">
    <source>
        <dbReference type="Proteomes" id="UP000220797"/>
    </source>
</evidence>
<dbReference type="EMBL" id="CVMV01000013">
    <property type="protein sequence ID" value="CRG93122.1"/>
    <property type="molecule type" value="Genomic_DNA"/>
</dbReference>
<dbReference type="VEuPathDB" id="PlasmoDB:PGAL8A_00082600"/>
<proteinExistence type="predicted"/>
<evidence type="ECO:0000313" key="1">
    <source>
        <dbReference type="EMBL" id="CRG93122.1"/>
    </source>
</evidence>
<name>A0A1J1GQ20_PLAGA</name>
<gene>
    <name evidence="1" type="ORF">PGAL8A_00082600</name>
</gene>
<keyword evidence="2" id="KW-1185">Reference proteome</keyword>
<dbReference type="GeneID" id="39729350"/>
<protein>
    <submittedName>
        <fullName evidence="1">Uncharacterized protein</fullName>
    </submittedName>
</protein>
<accession>A0A1J1GQ20</accession>
<reference evidence="1" key="1">
    <citation type="submission" date="2015-04" db="EMBL/GenBank/DDBJ databases">
        <authorList>
            <consortium name="Pathogen Informatics"/>
        </authorList>
    </citation>
    <scope>NUCLEOTIDE SEQUENCE [LARGE SCALE GENOMIC DNA]</scope>
    <source>
        <strain evidence="1">8A</strain>
    </source>
</reference>
<comment type="caution">
    <text evidence="1">The sequence shown here is derived from an EMBL/GenBank/DDBJ whole genome shotgun (WGS) entry which is preliminary data.</text>
</comment>